<evidence type="ECO:0000256" key="2">
    <source>
        <dbReference type="ARBA" id="ARBA00023125"/>
    </source>
</evidence>
<dbReference type="RefSeq" id="WP_349948671.1">
    <property type="nucleotide sequence ID" value="NZ_CP157940.1"/>
</dbReference>
<dbReference type="SUPFAM" id="SSF46689">
    <property type="entry name" value="Homeodomain-like"/>
    <property type="match status" value="1"/>
</dbReference>
<organism evidence="6">
    <name type="scientific">Lacrimispora sp. BS-2</name>
    <dbReference type="NCBI Taxonomy" id="3151850"/>
    <lineage>
        <taxon>Bacteria</taxon>
        <taxon>Bacillati</taxon>
        <taxon>Bacillota</taxon>
        <taxon>Clostridia</taxon>
        <taxon>Lachnospirales</taxon>
        <taxon>Lachnospiraceae</taxon>
        <taxon>Lacrimispora</taxon>
    </lineage>
</organism>
<feature type="transmembrane region" description="Helical" evidence="4">
    <location>
        <begin position="225"/>
        <end position="246"/>
    </location>
</feature>
<dbReference type="InterPro" id="IPR018060">
    <property type="entry name" value="HTH_AraC"/>
</dbReference>
<dbReference type="GO" id="GO:0043565">
    <property type="term" value="F:sequence-specific DNA binding"/>
    <property type="evidence" value="ECO:0007669"/>
    <property type="project" value="InterPro"/>
</dbReference>
<dbReference type="InterPro" id="IPR010499">
    <property type="entry name" value="AraC_E-bd"/>
</dbReference>
<dbReference type="InterPro" id="IPR011256">
    <property type="entry name" value="Reg_factor_effector_dom_sf"/>
</dbReference>
<accession>A0AAU7PWW9</accession>
<keyword evidence="4" id="KW-0472">Membrane</keyword>
<dbReference type="GO" id="GO:0003700">
    <property type="term" value="F:DNA-binding transcription factor activity"/>
    <property type="evidence" value="ECO:0007669"/>
    <property type="project" value="InterPro"/>
</dbReference>
<dbReference type="Gene3D" id="1.10.10.60">
    <property type="entry name" value="Homeodomain-like"/>
    <property type="match status" value="1"/>
</dbReference>
<evidence type="ECO:0000259" key="5">
    <source>
        <dbReference type="PROSITE" id="PS01124"/>
    </source>
</evidence>
<evidence type="ECO:0000256" key="4">
    <source>
        <dbReference type="SAM" id="Phobius"/>
    </source>
</evidence>
<reference evidence="6" key="1">
    <citation type="submission" date="2024-06" db="EMBL/GenBank/DDBJ databases">
        <title>Lacrimispora cavernae sp. nov., a novel anaerobe isolated from bat guano pile inside a cave.</title>
        <authorList>
            <person name="Miller S.L."/>
            <person name="Lu N."/>
            <person name="King J."/>
            <person name="Sankaranarayanan K."/>
            <person name="Lawson P.A."/>
        </authorList>
    </citation>
    <scope>NUCLEOTIDE SEQUENCE</scope>
    <source>
        <strain evidence="6">BS-2</strain>
    </source>
</reference>
<dbReference type="PANTHER" id="PTHR47504:SF5">
    <property type="entry name" value="RIGHT ORIGIN-BINDING PROTEIN"/>
    <property type="match status" value="1"/>
</dbReference>
<dbReference type="AlphaFoldDB" id="A0AAU7PWW9"/>
<keyword evidence="3" id="KW-0804">Transcription</keyword>
<feature type="domain" description="HTH araC/xylS-type" evidence="5">
    <location>
        <begin position="14"/>
        <end position="89"/>
    </location>
</feature>
<dbReference type="PROSITE" id="PS01124">
    <property type="entry name" value="HTH_ARAC_FAMILY_2"/>
    <property type="match status" value="1"/>
</dbReference>
<proteinExistence type="predicted"/>
<keyword evidence="2" id="KW-0238">DNA-binding</keyword>
<dbReference type="InterPro" id="IPR029442">
    <property type="entry name" value="GyrI-like"/>
</dbReference>
<dbReference type="InterPro" id="IPR009057">
    <property type="entry name" value="Homeodomain-like_sf"/>
</dbReference>
<gene>
    <name evidence="6" type="ORF">ABFV83_09730</name>
</gene>
<dbReference type="SUPFAM" id="SSF55136">
    <property type="entry name" value="Probable bacterial effector-binding domain"/>
    <property type="match status" value="1"/>
</dbReference>
<evidence type="ECO:0000256" key="3">
    <source>
        <dbReference type="ARBA" id="ARBA00023163"/>
    </source>
</evidence>
<dbReference type="PANTHER" id="PTHR47504">
    <property type="entry name" value="RIGHT ORIGIN-BINDING PROTEIN"/>
    <property type="match status" value="1"/>
</dbReference>
<keyword evidence="1" id="KW-0805">Transcription regulation</keyword>
<keyword evidence="4" id="KW-0812">Transmembrane</keyword>
<evidence type="ECO:0000313" key="6">
    <source>
        <dbReference type="EMBL" id="XBS56041.1"/>
    </source>
</evidence>
<sequence length="247" mass="28481">MKGGAILGKEEVIGKAIIFIENNLYNSISACDVAKAAGYSYYHFHRYFYVIMGETIRSYIRGRRLTQAAWSLVHTDNKMFKLENQCSLEARIVNTIPKYIMGIRFKTDIDTSNIVEMWSIFNELVSRLDYDVCACKRYSIFESTESCSVDKFNADSEATVFIGIEVHQNNNIPEEMLIKRLVSNKYAKFTHTGTAGSLLKTYRYIWGYGFRIADMKSPDMMILNVIQKIFQVLIILILKLIFIFLVC</sequence>
<protein>
    <submittedName>
        <fullName evidence="6">AraC family transcriptional regulator</fullName>
    </submittedName>
</protein>
<dbReference type="SMART" id="SM00871">
    <property type="entry name" value="AraC_E_bind"/>
    <property type="match status" value="1"/>
</dbReference>
<keyword evidence="4" id="KW-1133">Transmembrane helix</keyword>
<name>A0AAU7PWW9_9FIRM</name>
<dbReference type="EMBL" id="CP157940">
    <property type="protein sequence ID" value="XBS56041.1"/>
    <property type="molecule type" value="Genomic_DNA"/>
</dbReference>
<evidence type="ECO:0000256" key="1">
    <source>
        <dbReference type="ARBA" id="ARBA00023015"/>
    </source>
</evidence>
<dbReference type="Gene3D" id="3.20.80.10">
    <property type="entry name" value="Regulatory factor, effector binding domain"/>
    <property type="match status" value="1"/>
</dbReference>
<dbReference type="Pfam" id="PF06445">
    <property type="entry name" value="GyrI-like"/>
    <property type="match status" value="1"/>
</dbReference>
<dbReference type="InterPro" id="IPR050959">
    <property type="entry name" value="MarA-like"/>
</dbReference>